<dbReference type="Gene3D" id="1.10.1380.10">
    <property type="entry name" value="Neutral endopeptidase , domain2"/>
    <property type="match status" value="1"/>
</dbReference>
<dbReference type="InterPro" id="IPR024079">
    <property type="entry name" value="MetalloPept_cat_dom_sf"/>
</dbReference>
<keyword evidence="3" id="KW-1185">Reference proteome</keyword>
<evidence type="ECO:0000313" key="2">
    <source>
        <dbReference type="EMBL" id="KAK0145809.1"/>
    </source>
</evidence>
<dbReference type="GO" id="GO:0008237">
    <property type="term" value="F:metallopeptidase activity"/>
    <property type="evidence" value="ECO:0007669"/>
    <property type="project" value="InterPro"/>
</dbReference>
<dbReference type="Pfam" id="PF05649">
    <property type="entry name" value="Peptidase_M13_N"/>
    <property type="match status" value="1"/>
</dbReference>
<dbReference type="AlphaFoldDB" id="A0AA47MTG9"/>
<evidence type="ECO:0000313" key="3">
    <source>
        <dbReference type="Proteomes" id="UP001174136"/>
    </source>
</evidence>
<sequence>MVIGPGGKYCFCAPALNTSAHHTRGGLGTKFGPGNFVLETGLGGLAIVDGEGPPHGPLTASVAPVQLHRLHRRYLRHWSCRREVGKRFQIIGACVAIPDYIGKVLTGLDSYKVCWPVCPIKNTALRRMVVVYSSPYLEKMNEVLAKHSRSGKPRAQYRKVRLEEALQTDHNYIALYGNHSGEEGAVAPDCVRYVQSSMENAVGALSCERDLCRRKQNAWWVHAVSFEVSDLISKIQEAYVETLEELSWMDSPSKEKAREKVTTPPHTHTHTHCVDWPLWKYTY</sequence>
<comment type="caution">
    <text evidence="2">The sequence shown here is derived from an EMBL/GenBank/DDBJ whole genome shotgun (WGS) entry which is preliminary data.</text>
</comment>
<dbReference type="Proteomes" id="UP001174136">
    <property type="component" value="Unassembled WGS sequence"/>
</dbReference>
<proteinExistence type="predicted"/>
<reference evidence="2" key="1">
    <citation type="journal article" date="2023" name="Front. Mar. Sci.">
        <title>A new Merluccius polli reference genome to investigate the effects of global change in West African waters.</title>
        <authorList>
            <person name="Mateo J.L."/>
            <person name="Blanco-Fernandez C."/>
            <person name="Garcia-Vazquez E."/>
            <person name="Machado-Schiaffino G."/>
        </authorList>
    </citation>
    <scope>NUCLEOTIDE SEQUENCE</scope>
    <source>
        <strain evidence="2">C29</strain>
        <tissue evidence="2">Fin</tissue>
    </source>
</reference>
<dbReference type="SUPFAM" id="SSF55486">
    <property type="entry name" value="Metalloproteases ('zincins'), catalytic domain"/>
    <property type="match status" value="1"/>
</dbReference>
<dbReference type="EMBL" id="JAOPHQ010002765">
    <property type="protein sequence ID" value="KAK0145809.1"/>
    <property type="molecule type" value="Genomic_DNA"/>
</dbReference>
<dbReference type="InterPro" id="IPR042089">
    <property type="entry name" value="Peptidase_M13_dom_2"/>
</dbReference>
<name>A0AA47MTG9_MERPO</name>
<gene>
    <name evidence="2" type="primary">Mmel1_1</name>
    <name evidence="2" type="ORF">N1851_015265</name>
</gene>
<dbReference type="Gene3D" id="3.40.390.10">
    <property type="entry name" value="Collagenase (Catalytic Domain)"/>
    <property type="match status" value="1"/>
</dbReference>
<feature type="domain" description="Peptidase M13 N-terminal" evidence="1">
    <location>
        <begin position="128"/>
        <end position="262"/>
    </location>
</feature>
<accession>A0AA47MTG9</accession>
<dbReference type="InterPro" id="IPR008753">
    <property type="entry name" value="Peptidase_M13_N"/>
</dbReference>
<organism evidence="2 3">
    <name type="scientific">Merluccius polli</name>
    <name type="common">Benguela hake</name>
    <name type="synonym">Merluccius cadenati</name>
    <dbReference type="NCBI Taxonomy" id="89951"/>
    <lineage>
        <taxon>Eukaryota</taxon>
        <taxon>Metazoa</taxon>
        <taxon>Chordata</taxon>
        <taxon>Craniata</taxon>
        <taxon>Vertebrata</taxon>
        <taxon>Euteleostomi</taxon>
        <taxon>Actinopterygii</taxon>
        <taxon>Neopterygii</taxon>
        <taxon>Teleostei</taxon>
        <taxon>Neoteleostei</taxon>
        <taxon>Acanthomorphata</taxon>
        <taxon>Zeiogadaria</taxon>
        <taxon>Gadariae</taxon>
        <taxon>Gadiformes</taxon>
        <taxon>Gadoidei</taxon>
        <taxon>Merlucciidae</taxon>
        <taxon>Merluccius</taxon>
    </lineage>
</organism>
<dbReference type="GO" id="GO:0006508">
    <property type="term" value="P:proteolysis"/>
    <property type="evidence" value="ECO:0007669"/>
    <property type="project" value="InterPro"/>
</dbReference>
<evidence type="ECO:0000259" key="1">
    <source>
        <dbReference type="Pfam" id="PF05649"/>
    </source>
</evidence>
<protein>
    <submittedName>
        <fullName evidence="2">Membrane metallo-endopeptidase-like 1</fullName>
    </submittedName>
</protein>